<dbReference type="InterPro" id="IPR009875">
    <property type="entry name" value="PilZ_domain"/>
</dbReference>
<accession>A0A5J6QIF1</accession>
<name>A0A5J6QIF1_9GAMM</name>
<dbReference type="KEGG" id="plal:FXN65_04365"/>
<proteinExistence type="predicted"/>
<dbReference type="RefSeq" id="WP_151131882.1">
    <property type="nucleotide sequence ID" value="NZ_CP043311.1"/>
</dbReference>
<sequence>MEERRQHSRFATELQLEVFDLHSGQRLGRIVDLSMDGFMLLSELPLAADSVWECRLVPLTWVEGLEEIRLGADCLWTRMGEDQRNCWAGFHIIDLAEDQATVLEDLLQSIRTP</sequence>
<dbReference type="Gene3D" id="2.40.10.220">
    <property type="entry name" value="predicted glycosyltransferase like domains"/>
    <property type="match status" value="1"/>
</dbReference>
<dbReference type="Proteomes" id="UP000327179">
    <property type="component" value="Chromosome"/>
</dbReference>
<dbReference type="GO" id="GO:0035438">
    <property type="term" value="F:cyclic-di-GMP binding"/>
    <property type="evidence" value="ECO:0007669"/>
    <property type="project" value="InterPro"/>
</dbReference>
<feature type="domain" description="PilZ" evidence="1">
    <location>
        <begin position="3"/>
        <end position="108"/>
    </location>
</feature>
<dbReference type="AlphaFoldDB" id="A0A5J6QIF1"/>
<evidence type="ECO:0000313" key="2">
    <source>
        <dbReference type="EMBL" id="QEY61322.1"/>
    </source>
</evidence>
<evidence type="ECO:0000313" key="3">
    <source>
        <dbReference type="Proteomes" id="UP000327179"/>
    </source>
</evidence>
<organism evidence="2 3">
    <name type="scientific">Metapseudomonas lalkuanensis</name>
    <dbReference type="NCBI Taxonomy" id="2604832"/>
    <lineage>
        <taxon>Bacteria</taxon>
        <taxon>Pseudomonadati</taxon>
        <taxon>Pseudomonadota</taxon>
        <taxon>Gammaproteobacteria</taxon>
        <taxon>Pseudomonadales</taxon>
        <taxon>Pseudomonadaceae</taxon>
        <taxon>Metapseudomonas</taxon>
    </lineage>
</organism>
<evidence type="ECO:0000259" key="1">
    <source>
        <dbReference type="Pfam" id="PF07238"/>
    </source>
</evidence>
<dbReference type="SUPFAM" id="SSF141371">
    <property type="entry name" value="PilZ domain-like"/>
    <property type="match status" value="1"/>
</dbReference>
<gene>
    <name evidence="2" type="ORF">FXN65_04365</name>
</gene>
<dbReference type="Pfam" id="PF07238">
    <property type="entry name" value="PilZ"/>
    <property type="match status" value="1"/>
</dbReference>
<keyword evidence="3" id="KW-1185">Reference proteome</keyword>
<dbReference type="EMBL" id="CP043311">
    <property type="protein sequence ID" value="QEY61322.1"/>
    <property type="molecule type" value="Genomic_DNA"/>
</dbReference>
<reference evidence="2 3" key="1">
    <citation type="submission" date="2019-08" db="EMBL/GenBank/DDBJ databases">
        <title>Whole-genome Sequencing of e-waste polymer degrading bacterium Pseudomonas sp. strain PE08.</title>
        <authorList>
            <person name="Kirdat K."/>
            <person name="Debbarma P."/>
            <person name="Narawade N."/>
            <person name="Suyal D."/>
            <person name="Thorat V."/>
            <person name="Shouche Y."/>
            <person name="Goel R."/>
            <person name="Yadav A."/>
        </authorList>
    </citation>
    <scope>NUCLEOTIDE SEQUENCE [LARGE SCALE GENOMIC DNA]</scope>
    <source>
        <strain evidence="2 3">PE08</strain>
    </source>
</reference>
<protein>
    <submittedName>
        <fullName evidence="2">PilZ domain-containing protein</fullName>
    </submittedName>
</protein>